<reference evidence="4" key="1">
    <citation type="submission" date="2015-02" db="EMBL/GenBank/DDBJ databases">
        <title>Draft Genome of Frankia sp. CpI1-S.</title>
        <authorList>
            <person name="Oshone R.T."/>
            <person name="Ngom M."/>
            <person name="Ghodhbane-Gtari F."/>
            <person name="Gtari M."/>
            <person name="Morris K."/>
            <person name="Thomas K."/>
            <person name="Sen A."/>
            <person name="Tisa L.S."/>
        </authorList>
    </citation>
    <scope>NUCLEOTIDE SEQUENCE [LARGE SCALE GENOMIC DNA]</scope>
    <source>
        <strain evidence="4">CpI1-S</strain>
    </source>
</reference>
<feature type="signal peptide" evidence="2">
    <location>
        <begin position="1"/>
        <end position="28"/>
    </location>
</feature>
<dbReference type="InterPro" id="IPR014262">
    <property type="entry name" value="HAF_rpt"/>
</dbReference>
<feature type="region of interest" description="Disordered" evidence="1">
    <location>
        <begin position="283"/>
        <end position="304"/>
    </location>
</feature>
<evidence type="ECO:0000256" key="1">
    <source>
        <dbReference type="SAM" id="MobiDB-lite"/>
    </source>
</evidence>
<organism evidence="3 4">
    <name type="scientific">Frankia torreyi</name>
    <dbReference type="NCBI Taxonomy" id="1856"/>
    <lineage>
        <taxon>Bacteria</taxon>
        <taxon>Bacillati</taxon>
        <taxon>Actinomycetota</taxon>
        <taxon>Actinomycetes</taxon>
        <taxon>Frankiales</taxon>
        <taxon>Frankiaceae</taxon>
        <taxon>Frankia</taxon>
    </lineage>
</organism>
<evidence type="ECO:0000313" key="3">
    <source>
        <dbReference type="EMBL" id="KJE22431.1"/>
    </source>
</evidence>
<evidence type="ECO:0008006" key="5">
    <source>
        <dbReference type="Google" id="ProtNLM"/>
    </source>
</evidence>
<keyword evidence="2" id="KW-0732">Signal</keyword>
<reference evidence="3 4" key="2">
    <citation type="journal article" date="2016" name="Genome Announc.">
        <title>Permanent Draft Genome Sequences for Two Variants of Frankia sp. Strain CpI1, the First Frankia Strain Isolated from Root Nodules of Comptonia peregrina.</title>
        <authorList>
            <person name="Oshone R."/>
            <person name="Hurst S.G.IV."/>
            <person name="Abebe-Akele F."/>
            <person name="Simpson S."/>
            <person name="Morris K."/>
            <person name="Thomas W.K."/>
            <person name="Tisa L.S."/>
        </authorList>
    </citation>
    <scope>NUCLEOTIDE SEQUENCE [LARGE SCALE GENOMIC DNA]</scope>
    <source>
        <strain evidence="4">CpI1-S</strain>
    </source>
</reference>
<dbReference type="PATRIC" id="fig|1502723.3.peg.2724"/>
<dbReference type="AlphaFoldDB" id="A0A0D8BE15"/>
<proteinExistence type="predicted"/>
<protein>
    <recommendedName>
        <fullName evidence="5">HAF family repeat protein</fullName>
    </recommendedName>
</protein>
<name>A0A0D8BE15_9ACTN</name>
<evidence type="ECO:0000256" key="2">
    <source>
        <dbReference type="SAM" id="SignalP"/>
    </source>
</evidence>
<feature type="chain" id="PRO_5002327039" description="HAF family repeat protein" evidence="2">
    <location>
        <begin position="29"/>
        <end position="386"/>
    </location>
</feature>
<accession>A0A0D8BE15</accession>
<feature type="region of interest" description="Disordered" evidence="1">
    <location>
        <begin position="27"/>
        <end position="50"/>
    </location>
</feature>
<dbReference type="NCBIfam" id="TIGR02913">
    <property type="entry name" value="HAF_rpt"/>
    <property type="match status" value="3"/>
</dbReference>
<comment type="caution">
    <text evidence="3">The sequence shown here is derived from an EMBL/GenBank/DDBJ whole genome shotgun (WGS) entry which is preliminary data.</text>
</comment>
<gene>
    <name evidence="3" type="ORF">FF36_03303</name>
</gene>
<keyword evidence="4" id="KW-1185">Reference proteome</keyword>
<dbReference type="EMBL" id="JYFN01000024">
    <property type="protein sequence ID" value="KJE22431.1"/>
    <property type="molecule type" value="Genomic_DNA"/>
</dbReference>
<dbReference type="Proteomes" id="UP000032545">
    <property type="component" value="Unassembled WGS sequence"/>
</dbReference>
<evidence type="ECO:0000313" key="4">
    <source>
        <dbReference type="Proteomes" id="UP000032545"/>
    </source>
</evidence>
<sequence length="386" mass="39283" precursor="true">MRSVRTLMASAAAAVLATIPMAGPAAQAATGERAGPRPVAGGSDQPVAPVDLGFAPDLPYHSATAINDRGVIVGTASGGSYDLHGFRWAAGRSAALPDDAPGPSEINNDDQIAGFVPHRDRLNTGFVLGAGRGTVDTGFPVGGQNERGEVVGALPGPDGNRRAVRWWRGQTIDLGAPPATSSDGVAISDGGQIAVRVSDADGNHARVARWAGGRLDALPTLPGGGAAWATDINNRGDIVGWADTATGSRHAVVWLGRRLIDLGAALPDRTSEATAVNDAGQVVGQTSDAGGQPGHGVRWDLGRPRDLGTLGGTTSVPIAINDRGDVIGDSTTADGHRYGFRWCDGRMTGLGDLGGGESHAAAINDRGQVVGAAQLPGGRTRAVLWQ</sequence>